<reference evidence="12 13" key="1">
    <citation type="submission" date="2020-04" db="EMBL/GenBank/DDBJ databases">
        <title>Usitatibacter rugosus gen. nov., sp. nov. and Usitatibacter palustris sp. nov., novel members of Usitatibacteraceae fam. nov. within the order Nitrosomonadales isolated from soil.</title>
        <authorList>
            <person name="Huber K.J."/>
            <person name="Neumann-Schaal M."/>
            <person name="Geppert A."/>
            <person name="Luckner M."/>
            <person name="Wanner G."/>
            <person name="Overmann J."/>
        </authorList>
    </citation>
    <scope>NUCLEOTIDE SEQUENCE [LARGE SCALE GENOMIC DNA]</scope>
    <source>
        <strain evidence="12 13">0125_3</strain>
    </source>
</reference>
<dbReference type="Pfam" id="PF13609">
    <property type="entry name" value="Porin_4"/>
    <property type="match status" value="1"/>
</dbReference>
<dbReference type="SUPFAM" id="SSF56935">
    <property type="entry name" value="Porins"/>
    <property type="match status" value="1"/>
</dbReference>
<keyword evidence="10" id="KW-0998">Cell outer membrane</keyword>
<dbReference type="InterPro" id="IPR050298">
    <property type="entry name" value="Gram-neg_bact_OMP"/>
</dbReference>
<keyword evidence="7" id="KW-0406">Ion transport</keyword>
<dbReference type="InterPro" id="IPR033900">
    <property type="entry name" value="Gram_neg_porin_domain"/>
</dbReference>
<gene>
    <name evidence="12" type="primary">porB</name>
    <name evidence="12" type="ORF">DSM104443_03155</name>
</gene>
<dbReference type="CDD" id="cd00342">
    <property type="entry name" value="gram_neg_porins"/>
    <property type="match status" value="1"/>
</dbReference>
<sequence>MKKCLAALAAVAALPCAGQETEGADGSPVTLYGRVYLMFDSVEAKGGTNPVPRRNRVTDQSSLLGVRGTENLGGGLKAVYQLETGFSPDAGSGTFANRNSGVGLAHPNFGTVIMGRWDMPMKTAQAAPLDPYTDLALADITGTALNQGNFANREANTIQYWSPTLSGFEVRLAYAANEAKAADRNPYKYGASVVWSNKEVYLTYAYEKHNDSRDGTVTPGIEEEGHGIGAYVRLFGAKLMAQYGEYSRTNTVKQKGYALGVDWVLAEKHHVLAIYQNSKDGGVTTAAQPRCDMTGVGYRYDFSRRTFVTAYYTRVSNEVGNLCNFGAGTLSITAGGDPQGISAGIRHVF</sequence>
<dbReference type="PANTHER" id="PTHR34501">
    <property type="entry name" value="PROTEIN YDDL-RELATED"/>
    <property type="match status" value="1"/>
</dbReference>
<dbReference type="AlphaFoldDB" id="A0A6M4GYH1"/>
<dbReference type="Gene3D" id="2.40.160.10">
    <property type="entry name" value="Porin"/>
    <property type="match status" value="1"/>
</dbReference>
<evidence type="ECO:0000256" key="1">
    <source>
        <dbReference type="ARBA" id="ARBA00004571"/>
    </source>
</evidence>
<comment type="subunit">
    <text evidence="2">Homotrimer.</text>
</comment>
<evidence type="ECO:0000256" key="3">
    <source>
        <dbReference type="ARBA" id="ARBA00022448"/>
    </source>
</evidence>
<protein>
    <submittedName>
        <fullName evidence="12">Major outer membrane protein P.IB</fullName>
    </submittedName>
</protein>
<proteinExistence type="predicted"/>
<dbReference type="GO" id="GO:0006811">
    <property type="term" value="P:monoatomic ion transport"/>
    <property type="evidence" value="ECO:0007669"/>
    <property type="project" value="UniProtKB-KW"/>
</dbReference>
<evidence type="ECO:0000313" key="12">
    <source>
        <dbReference type="EMBL" id="QJR12072.1"/>
    </source>
</evidence>
<dbReference type="RefSeq" id="WP_171093951.1">
    <property type="nucleotide sequence ID" value="NZ_CP053069.1"/>
</dbReference>
<evidence type="ECO:0000256" key="2">
    <source>
        <dbReference type="ARBA" id="ARBA00011233"/>
    </source>
</evidence>
<keyword evidence="3" id="KW-0813">Transport</keyword>
<dbReference type="PRINTS" id="PR00184">
    <property type="entry name" value="NEISSPPORIN"/>
</dbReference>
<dbReference type="KEGG" id="uru:DSM104443_03155"/>
<evidence type="ECO:0000256" key="8">
    <source>
        <dbReference type="ARBA" id="ARBA00023114"/>
    </source>
</evidence>
<evidence type="ECO:0000256" key="7">
    <source>
        <dbReference type="ARBA" id="ARBA00023065"/>
    </source>
</evidence>
<keyword evidence="6" id="KW-0732">Signal</keyword>
<dbReference type="PANTHER" id="PTHR34501:SF9">
    <property type="entry name" value="MAJOR OUTER MEMBRANE PROTEIN P.IA"/>
    <property type="match status" value="1"/>
</dbReference>
<keyword evidence="13" id="KW-1185">Reference proteome</keyword>
<dbReference type="EMBL" id="CP053069">
    <property type="protein sequence ID" value="QJR12072.1"/>
    <property type="molecule type" value="Genomic_DNA"/>
</dbReference>
<keyword evidence="8" id="KW-0626">Porin</keyword>
<evidence type="ECO:0000256" key="4">
    <source>
        <dbReference type="ARBA" id="ARBA00022452"/>
    </source>
</evidence>
<evidence type="ECO:0000256" key="10">
    <source>
        <dbReference type="ARBA" id="ARBA00023237"/>
    </source>
</evidence>
<name>A0A6M4GYH1_9PROT</name>
<accession>A0A6M4GYH1</accession>
<evidence type="ECO:0000259" key="11">
    <source>
        <dbReference type="Pfam" id="PF13609"/>
    </source>
</evidence>
<evidence type="ECO:0000313" key="13">
    <source>
        <dbReference type="Proteomes" id="UP000501534"/>
    </source>
</evidence>
<keyword evidence="5" id="KW-0812">Transmembrane</keyword>
<dbReference type="InterPro" id="IPR002299">
    <property type="entry name" value="Porin_Neis"/>
</dbReference>
<dbReference type="InterPro" id="IPR023614">
    <property type="entry name" value="Porin_dom_sf"/>
</dbReference>
<comment type="subcellular location">
    <subcellularLocation>
        <location evidence="1">Cell outer membrane</location>
        <topology evidence="1">Multi-pass membrane protein</topology>
    </subcellularLocation>
</comment>
<evidence type="ECO:0000256" key="9">
    <source>
        <dbReference type="ARBA" id="ARBA00023136"/>
    </source>
</evidence>
<evidence type="ECO:0000256" key="5">
    <source>
        <dbReference type="ARBA" id="ARBA00022692"/>
    </source>
</evidence>
<organism evidence="12 13">
    <name type="scientific">Usitatibacter rugosus</name>
    <dbReference type="NCBI Taxonomy" id="2732067"/>
    <lineage>
        <taxon>Bacteria</taxon>
        <taxon>Pseudomonadati</taxon>
        <taxon>Pseudomonadota</taxon>
        <taxon>Betaproteobacteria</taxon>
        <taxon>Nitrosomonadales</taxon>
        <taxon>Usitatibacteraceae</taxon>
        <taxon>Usitatibacter</taxon>
    </lineage>
</organism>
<keyword evidence="9" id="KW-0472">Membrane</keyword>
<dbReference type="GO" id="GO:0015288">
    <property type="term" value="F:porin activity"/>
    <property type="evidence" value="ECO:0007669"/>
    <property type="project" value="UniProtKB-KW"/>
</dbReference>
<feature type="domain" description="Porin" evidence="11">
    <location>
        <begin position="5"/>
        <end position="318"/>
    </location>
</feature>
<dbReference type="Proteomes" id="UP000501534">
    <property type="component" value="Chromosome"/>
</dbReference>
<dbReference type="GO" id="GO:0009279">
    <property type="term" value="C:cell outer membrane"/>
    <property type="evidence" value="ECO:0007669"/>
    <property type="project" value="UniProtKB-SubCell"/>
</dbReference>
<evidence type="ECO:0000256" key="6">
    <source>
        <dbReference type="ARBA" id="ARBA00022729"/>
    </source>
</evidence>
<keyword evidence="4" id="KW-1134">Transmembrane beta strand</keyword>
<dbReference type="GO" id="GO:0046930">
    <property type="term" value="C:pore complex"/>
    <property type="evidence" value="ECO:0007669"/>
    <property type="project" value="UniProtKB-KW"/>
</dbReference>